<dbReference type="Pfam" id="PF11588">
    <property type="entry name" value="DUF3243"/>
    <property type="match status" value="1"/>
</dbReference>
<dbReference type="Gene3D" id="1.10.760.20">
    <property type="entry name" value="Protein of unknown function DUF3243"/>
    <property type="match status" value="1"/>
</dbReference>
<organism evidence="1 2">
    <name type="scientific">Ammoniphilus resinae</name>
    <dbReference type="NCBI Taxonomy" id="861532"/>
    <lineage>
        <taxon>Bacteria</taxon>
        <taxon>Bacillati</taxon>
        <taxon>Bacillota</taxon>
        <taxon>Bacilli</taxon>
        <taxon>Bacillales</taxon>
        <taxon>Paenibacillaceae</taxon>
        <taxon>Aneurinibacillus group</taxon>
        <taxon>Ammoniphilus</taxon>
    </lineage>
</organism>
<protein>
    <submittedName>
        <fullName evidence="1">Asp/Glu/hydantoin racemase</fullName>
    </submittedName>
</protein>
<dbReference type="InterPro" id="IPR038292">
    <property type="entry name" value="YmfJ/YflH_sf"/>
</dbReference>
<keyword evidence="2" id="KW-1185">Reference proteome</keyword>
<sequence>MSVLENFGEWKSFLAERVGQAEKMGMDKSTMANVASQLGDYLSDKVDPKNVEERLLKELWDSADDQQQKALAEVMINYVQKH</sequence>
<reference evidence="1 2" key="1">
    <citation type="submission" date="2021-03" db="EMBL/GenBank/DDBJ databases">
        <title>Genomic Encyclopedia of Type Strains, Phase IV (KMG-IV): sequencing the most valuable type-strain genomes for metagenomic binning, comparative biology and taxonomic classification.</title>
        <authorList>
            <person name="Goeker M."/>
        </authorList>
    </citation>
    <scope>NUCLEOTIDE SEQUENCE [LARGE SCALE GENOMIC DNA]</scope>
    <source>
        <strain evidence="1 2">DSM 24738</strain>
    </source>
</reference>
<proteinExistence type="predicted"/>
<name>A0ABS4GMR5_9BACL</name>
<accession>A0ABS4GMR5</accession>
<evidence type="ECO:0000313" key="1">
    <source>
        <dbReference type="EMBL" id="MBP1931558.1"/>
    </source>
</evidence>
<dbReference type="Proteomes" id="UP001519343">
    <property type="component" value="Unassembled WGS sequence"/>
</dbReference>
<comment type="caution">
    <text evidence="1">The sequence shown here is derived from an EMBL/GenBank/DDBJ whole genome shotgun (WGS) entry which is preliminary data.</text>
</comment>
<dbReference type="InterPro" id="IPR024702">
    <property type="entry name" value="Uncharacterised_YmfJ"/>
</dbReference>
<dbReference type="InterPro" id="IPR021637">
    <property type="entry name" value="DUF3243"/>
</dbReference>
<evidence type="ECO:0000313" key="2">
    <source>
        <dbReference type="Proteomes" id="UP001519343"/>
    </source>
</evidence>
<gene>
    <name evidence="1" type="ORF">J2Z37_001559</name>
</gene>
<dbReference type="EMBL" id="JAGGKT010000003">
    <property type="protein sequence ID" value="MBP1931558.1"/>
    <property type="molecule type" value="Genomic_DNA"/>
</dbReference>
<dbReference type="PIRSF" id="PIRSF004764">
    <property type="entry name" value="YmfJ"/>
    <property type="match status" value="1"/>
</dbReference>
<dbReference type="RefSeq" id="WP_209809654.1">
    <property type="nucleotide sequence ID" value="NZ_JAGGKT010000003.1"/>
</dbReference>